<dbReference type="PROSITE" id="PS50026">
    <property type="entry name" value="EGF_3"/>
    <property type="match status" value="3"/>
</dbReference>
<proteinExistence type="predicted"/>
<evidence type="ECO:0000313" key="8">
    <source>
        <dbReference type="EMBL" id="MPC39190.1"/>
    </source>
</evidence>
<accession>A0A5B7EVZ3</accession>
<dbReference type="InterPro" id="IPR013320">
    <property type="entry name" value="ConA-like_dom_sf"/>
</dbReference>
<protein>
    <submittedName>
        <fullName evidence="8">Protein eyes shut</fullName>
    </submittedName>
</protein>
<evidence type="ECO:0000256" key="3">
    <source>
        <dbReference type="ARBA" id="ARBA00022737"/>
    </source>
</evidence>
<feature type="domain" description="EGF-like" evidence="7">
    <location>
        <begin position="46"/>
        <end position="84"/>
    </location>
</feature>
<evidence type="ECO:0000256" key="4">
    <source>
        <dbReference type="ARBA" id="ARBA00023157"/>
    </source>
</evidence>
<evidence type="ECO:0000313" key="9">
    <source>
        <dbReference type="Proteomes" id="UP000324222"/>
    </source>
</evidence>
<dbReference type="GO" id="GO:0005509">
    <property type="term" value="F:calcium ion binding"/>
    <property type="evidence" value="ECO:0007669"/>
    <property type="project" value="InterPro"/>
</dbReference>
<dbReference type="CDD" id="cd00054">
    <property type="entry name" value="EGF_CA"/>
    <property type="match status" value="2"/>
</dbReference>
<dbReference type="SMART" id="SM00181">
    <property type="entry name" value="EGF"/>
    <property type="match status" value="3"/>
</dbReference>
<comment type="caution">
    <text evidence="8">The sequence shown here is derived from an EMBL/GenBank/DDBJ whole genome shotgun (WGS) entry which is preliminary data.</text>
</comment>
<dbReference type="SUPFAM" id="SSF49899">
    <property type="entry name" value="Concanavalin A-like lectins/glucanases"/>
    <property type="match status" value="1"/>
</dbReference>
<evidence type="ECO:0000256" key="5">
    <source>
        <dbReference type="PROSITE-ProRule" id="PRU00076"/>
    </source>
</evidence>
<evidence type="ECO:0000259" key="7">
    <source>
        <dbReference type="PROSITE" id="PS50026"/>
    </source>
</evidence>
<dbReference type="GO" id="GO:0007157">
    <property type="term" value="P:heterophilic cell-cell adhesion via plasma membrane cell adhesion molecules"/>
    <property type="evidence" value="ECO:0007669"/>
    <property type="project" value="TreeGrafter"/>
</dbReference>
<dbReference type="PROSITE" id="PS00022">
    <property type="entry name" value="EGF_1"/>
    <property type="match status" value="3"/>
</dbReference>
<dbReference type="SMART" id="SM00179">
    <property type="entry name" value="EGF_CA"/>
    <property type="match status" value="2"/>
</dbReference>
<dbReference type="PANTHER" id="PTHR24049">
    <property type="entry name" value="CRUMBS FAMILY MEMBER"/>
    <property type="match status" value="1"/>
</dbReference>
<feature type="compositionally biased region" description="Basic and acidic residues" evidence="6">
    <location>
        <begin position="319"/>
        <end position="343"/>
    </location>
</feature>
<dbReference type="PROSITE" id="PS01186">
    <property type="entry name" value="EGF_2"/>
    <property type="match status" value="1"/>
</dbReference>
<reference evidence="8 9" key="1">
    <citation type="submission" date="2019-05" db="EMBL/GenBank/DDBJ databases">
        <title>Another draft genome of Portunus trituberculatus and its Hox gene families provides insights of decapod evolution.</title>
        <authorList>
            <person name="Jeong J.-H."/>
            <person name="Song I."/>
            <person name="Kim S."/>
            <person name="Choi T."/>
            <person name="Kim D."/>
            <person name="Ryu S."/>
            <person name="Kim W."/>
        </authorList>
    </citation>
    <scope>NUCLEOTIDE SEQUENCE [LARGE SCALE GENOMIC DNA]</scope>
    <source>
        <tissue evidence="8">Muscle</tissue>
    </source>
</reference>
<gene>
    <name evidence="8" type="primary">EYS</name>
    <name evidence="8" type="ORF">E2C01_032716</name>
</gene>
<feature type="disulfide bond" evidence="5">
    <location>
        <begin position="74"/>
        <end position="83"/>
    </location>
</feature>
<dbReference type="Proteomes" id="UP000324222">
    <property type="component" value="Unassembled WGS sequence"/>
</dbReference>
<keyword evidence="3" id="KW-0677">Repeat</keyword>
<sequence>MSHLPADMWRHNGFHGCIFDLRVAKSPVGPWTAVRVAAAFNVQECGRSPCQVGPNPCHNGGTCIALGATFRCECPLGWKGARCEVPSHLCEGSEKSCHPGSSCQTLTLHERETPTCLCHLGRTGTLCDQAMNITDLQFSGEGSYTSLPATRSLRRESHITLSFKPASPNGGVPDYSVVPLGAAPEEGLVAYQGCIRQIIINGIEHDLRVPDGELLRGVGLGDCDGTPCGHQVCLHGGTCTPAGDTFVCTCTQNYLGRRCQLPRACLNHQCINGAACIPIDEQLGRQKRRQKSLGSSKMSSMTYMFFNRPDGDWPEELVKTFSKEDSKIQKEGRNESASGEKNEGQLAKGNKKW</sequence>
<keyword evidence="4 5" id="KW-1015">Disulfide bond</keyword>
<feature type="disulfide bond" evidence="5">
    <location>
        <begin position="118"/>
        <end position="127"/>
    </location>
</feature>
<dbReference type="OrthoDB" id="283575at2759"/>
<feature type="domain" description="EGF-like" evidence="7">
    <location>
        <begin position="224"/>
        <end position="260"/>
    </location>
</feature>
<dbReference type="InterPro" id="IPR000742">
    <property type="entry name" value="EGF"/>
</dbReference>
<evidence type="ECO:0000256" key="1">
    <source>
        <dbReference type="ARBA" id="ARBA00022536"/>
    </source>
</evidence>
<dbReference type="InterPro" id="IPR001881">
    <property type="entry name" value="EGF-like_Ca-bd_dom"/>
</dbReference>
<dbReference type="GO" id="GO:0045197">
    <property type="term" value="P:establishment or maintenance of epithelial cell apical/basal polarity"/>
    <property type="evidence" value="ECO:0007669"/>
    <property type="project" value="TreeGrafter"/>
</dbReference>
<comment type="caution">
    <text evidence="5">Lacks conserved residue(s) required for the propagation of feature annotation.</text>
</comment>
<name>A0A5B7EVZ3_PORTR</name>
<dbReference type="Pfam" id="PF00008">
    <property type="entry name" value="EGF"/>
    <property type="match status" value="1"/>
</dbReference>
<evidence type="ECO:0000256" key="6">
    <source>
        <dbReference type="SAM" id="MobiDB-lite"/>
    </source>
</evidence>
<keyword evidence="2" id="KW-0732">Signal</keyword>
<dbReference type="InterPro" id="IPR051022">
    <property type="entry name" value="Notch_Cell-Fate_Det"/>
</dbReference>
<organism evidence="8 9">
    <name type="scientific">Portunus trituberculatus</name>
    <name type="common">Swimming crab</name>
    <name type="synonym">Neptunus trituberculatus</name>
    <dbReference type="NCBI Taxonomy" id="210409"/>
    <lineage>
        <taxon>Eukaryota</taxon>
        <taxon>Metazoa</taxon>
        <taxon>Ecdysozoa</taxon>
        <taxon>Arthropoda</taxon>
        <taxon>Crustacea</taxon>
        <taxon>Multicrustacea</taxon>
        <taxon>Malacostraca</taxon>
        <taxon>Eumalacostraca</taxon>
        <taxon>Eucarida</taxon>
        <taxon>Decapoda</taxon>
        <taxon>Pleocyemata</taxon>
        <taxon>Brachyura</taxon>
        <taxon>Eubrachyura</taxon>
        <taxon>Portunoidea</taxon>
        <taxon>Portunidae</taxon>
        <taxon>Portuninae</taxon>
        <taxon>Portunus</taxon>
    </lineage>
</organism>
<dbReference type="PANTHER" id="PTHR24049:SF22">
    <property type="entry name" value="DROSOPHILA CRUMBS HOMOLOG"/>
    <property type="match status" value="1"/>
</dbReference>
<feature type="disulfide bond" evidence="5">
    <location>
        <begin position="250"/>
        <end position="259"/>
    </location>
</feature>
<keyword evidence="9" id="KW-1185">Reference proteome</keyword>
<dbReference type="AlphaFoldDB" id="A0A5B7EVZ3"/>
<feature type="domain" description="EGF-like" evidence="7">
    <location>
        <begin position="86"/>
        <end position="128"/>
    </location>
</feature>
<evidence type="ECO:0000256" key="2">
    <source>
        <dbReference type="ARBA" id="ARBA00022729"/>
    </source>
</evidence>
<dbReference type="Gene3D" id="2.10.25.10">
    <property type="entry name" value="Laminin"/>
    <property type="match status" value="2"/>
</dbReference>
<keyword evidence="1 5" id="KW-0245">EGF-like domain</keyword>
<dbReference type="GO" id="GO:0032991">
    <property type="term" value="C:protein-containing complex"/>
    <property type="evidence" value="ECO:0007669"/>
    <property type="project" value="TreeGrafter"/>
</dbReference>
<dbReference type="SUPFAM" id="SSF57196">
    <property type="entry name" value="EGF/Laminin"/>
    <property type="match status" value="2"/>
</dbReference>
<dbReference type="GO" id="GO:0005886">
    <property type="term" value="C:plasma membrane"/>
    <property type="evidence" value="ECO:0007669"/>
    <property type="project" value="TreeGrafter"/>
</dbReference>
<feature type="region of interest" description="Disordered" evidence="6">
    <location>
        <begin position="319"/>
        <end position="353"/>
    </location>
</feature>
<dbReference type="EMBL" id="VSRR010004288">
    <property type="protein sequence ID" value="MPC39190.1"/>
    <property type="molecule type" value="Genomic_DNA"/>
</dbReference>
<dbReference type="FunFam" id="2.10.25.10:FF:000007">
    <property type="entry name" value="Delta-like protein"/>
    <property type="match status" value="1"/>
</dbReference>